<dbReference type="EMBL" id="JAKKPZ010000008">
    <property type="protein sequence ID" value="KAI1718124.1"/>
    <property type="molecule type" value="Genomic_DNA"/>
</dbReference>
<comment type="caution">
    <text evidence="3">The sequence shown here is derived from an EMBL/GenBank/DDBJ whole genome shotgun (WGS) entry which is preliminary data.</text>
</comment>
<keyword evidence="2" id="KW-0472">Membrane</keyword>
<dbReference type="PANTHER" id="PTHR23128">
    <property type="entry name" value="SERPENTINE RECEPTOR, CLASS E (EPSILON)-RELATED"/>
    <property type="match status" value="1"/>
</dbReference>
<protein>
    <submittedName>
        <fullName evidence="3">Sre G protein-coupled chemoreceptor domain-containing protein</fullName>
    </submittedName>
</protein>
<accession>A0AAD4N9A7</accession>
<feature type="transmembrane region" description="Helical" evidence="2">
    <location>
        <begin position="27"/>
        <end position="52"/>
    </location>
</feature>
<reference evidence="3" key="1">
    <citation type="submission" date="2022-01" db="EMBL/GenBank/DDBJ databases">
        <title>Genome Sequence Resource for Two Populations of Ditylenchus destructor, the Migratory Endoparasitic Phytonematode.</title>
        <authorList>
            <person name="Zhang H."/>
            <person name="Lin R."/>
            <person name="Xie B."/>
        </authorList>
    </citation>
    <scope>NUCLEOTIDE SEQUENCE</scope>
    <source>
        <strain evidence="3">BazhouSP</strain>
    </source>
</reference>
<keyword evidence="4" id="KW-1185">Reference proteome</keyword>
<feature type="transmembrane region" description="Helical" evidence="2">
    <location>
        <begin position="192"/>
        <end position="211"/>
    </location>
</feature>
<gene>
    <name evidence="3" type="ORF">DdX_06538</name>
</gene>
<dbReference type="PANTHER" id="PTHR23128:SF132">
    <property type="entry name" value="SERPENTINE RECEPTOR, CLASS E (EPSILON)-RELATED"/>
    <property type="match status" value="1"/>
</dbReference>
<feature type="transmembrane region" description="Helical" evidence="2">
    <location>
        <begin position="257"/>
        <end position="277"/>
    </location>
</feature>
<comment type="similarity">
    <text evidence="1">Belongs to the nematode receptor-like protein sre family.</text>
</comment>
<proteinExistence type="inferred from homology"/>
<dbReference type="AlphaFoldDB" id="A0AAD4N9A7"/>
<feature type="transmembrane region" description="Helical" evidence="2">
    <location>
        <begin position="122"/>
        <end position="144"/>
    </location>
</feature>
<evidence type="ECO:0000256" key="1">
    <source>
        <dbReference type="ARBA" id="ARBA00006803"/>
    </source>
</evidence>
<feature type="transmembrane region" description="Helical" evidence="2">
    <location>
        <begin position="164"/>
        <end position="186"/>
    </location>
</feature>
<keyword evidence="2" id="KW-0812">Transmembrane</keyword>
<evidence type="ECO:0000313" key="3">
    <source>
        <dbReference type="EMBL" id="KAI1718124.1"/>
    </source>
</evidence>
<organism evidence="3 4">
    <name type="scientific">Ditylenchus destructor</name>
    <dbReference type="NCBI Taxonomy" id="166010"/>
    <lineage>
        <taxon>Eukaryota</taxon>
        <taxon>Metazoa</taxon>
        <taxon>Ecdysozoa</taxon>
        <taxon>Nematoda</taxon>
        <taxon>Chromadorea</taxon>
        <taxon>Rhabditida</taxon>
        <taxon>Tylenchina</taxon>
        <taxon>Tylenchomorpha</taxon>
        <taxon>Sphaerularioidea</taxon>
        <taxon>Anguinidae</taxon>
        <taxon>Anguininae</taxon>
        <taxon>Ditylenchus</taxon>
    </lineage>
</organism>
<evidence type="ECO:0000313" key="4">
    <source>
        <dbReference type="Proteomes" id="UP001201812"/>
    </source>
</evidence>
<dbReference type="GO" id="GO:0016020">
    <property type="term" value="C:membrane"/>
    <property type="evidence" value="ECO:0007669"/>
    <property type="project" value="InterPro"/>
</dbReference>
<dbReference type="Proteomes" id="UP001201812">
    <property type="component" value="Unassembled WGS sequence"/>
</dbReference>
<dbReference type="InterPro" id="IPR004151">
    <property type="entry name" value="7TM_GPCR_serpentine_rcpt_Sre"/>
</dbReference>
<name>A0AAD4N9A7_9BILA</name>
<feature type="transmembrane region" description="Helical" evidence="2">
    <location>
        <begin position="72"/>
        <end position="94"/>
    </location>
</feature>
<feature type="transmembrane region" description="Helical" evidence="2">
    <location>
        <begin position="289"/>
        <end position="309"/>
    </location>
</feature>
<keyword evidence="2" id="KW-1133">Transmembrane helix</keyword>
<sequence>MFENISCKLPPVPVFRNDLELLNLHSVYFSIIVIIEFFVLTASAVWIITALLVSRKTHQLHLNNRRIIANTLWQYICCHVAIRIIEILLMYYYFFRCSKEDIQELTNYIEMKDKPLIYCTPFYWLNVIRTYFVFVGAYTMPACVAERMCATIFVTDYEENTRPYISLILSVFISLLAALFTATFLLVWIKDYMIIVIILVINGIALIVSFYSNYRNIKFYTQSITNIYKKDHRIRYSLSERYLSAQNIRIAKVLRKLSISAGALNIILAGTFALIIISLNSKEIVPLHINYEIFDFIIPIYASLIPFIVHRESKIFRKEIRKILSSASGTPVMNLCFRKSKKVVNEHMKMASDVDVQSKGQPPPVLENVLGVKLNHASPQHETQFYFEQLDRMWK</sequence>
<dbReference type="GO" id="GO:0007606">
    <property type="term" value="P:sensory perception of chemical stimulus"/>
    <property type="evidence" value="ECO:0007669"/>
    <property type="project" value="InterPro"/>
</dbReference>
<evidence type="ECO:0000256" key="2">
    <source>
        <dbReference type="SAM" id="Phobius"/>
    </source>
</evidence>
<dbReference type="Pfam" id="PF03125">
    <property type="entry name" value="Sre"/>
    <property type="match status" value="1"/>
</dbReference>